<protein>
    <submittedName>
        <fullName evidence="1">Uncharacterized protein</fullName>
    </submittedName>
</protein>
<dbReference type="Proteomes" id="UP000256585">
    <property type="component" value="Chromosome"/>
</dbReference>
<proteinExistence type="predicted"/>
<organism evidence="1 2">
    <name type="scientific">Metamycoplasma phocicerebrale</name>
    <dbReference type="NCBI Taxonomy" id="142649"/>
    <lineage>
        <taxon>Bacteria</taxon>
        <taxon>Bacillati</taxon>
        <taxon>Mycoplasmatota</taxon>
        <taxon>Mycoplasmoidales</taxon>
        <taxon>Metamycoplasmataceae</taxon>
        <taxon>Metamycoplasma</taxon>
    </lineage>
</organism>
<evidence type="ECO:0000313" key="1">
    <source>
        <dbReference type="EMBL" id="AZZ65217.1"/>
    </source>
</evidence>
<keyword evidence="2" id="KW-1185">Reference proteome</keyword>
<dbReference type="KEGG" id="mphc:DMC14_000095"/>
<gene>
    <name evidence="1" type="ORF">DMC14_000095</name>
</gene>
<dbReference type="RefSeq" id="WP_116171965.1">
    <property type="nucleotide sequence ID" value="NZ_CP033058.2"/>
</dbReference>
<accession>A0A3Q9V810</accession>
<sequence>MNKDIEIKKSPKKLYIFSEDREIILEDNSKAYVLFEIIENGEKFLVLTNGEAFIFTKEVNNRLEELEDSGEIEILLDLLSDFLDENILVDKDGNSIMDKLILDSEETNE</sequence>
<dbReference type="OrthoDB" id="398862at2"/>
<reference evidence="1" key="1">
    <citation type="submission" date="2019-03" db="EMBL/GenBank/DDBJ databases">
        <title>Draft Sequence and Annotation of the Mycoplasma phocicerebrale Strain 1049T Genome.</title>
        <authorList>
            <person name="Frasca S.Jr."/>
            <person name="Kutish G.F."/>
            <person name="Castellanos Gell J."/>
            <person name="Michaels D.L."/>
            <person name="Brown D.R."/>
        </authorList>
    </citation>
    <scope>NUCLEOTIDE SEQUENCE</scope>
    <source>
        <strain evidence="1">1049</strain>
    </source>
</reference>
<evidence type="ECO:0000313" key="2">
    <source>
        <dbReference type="Proteomes" id="UP000256585"/>
    </source>
</evidence>
<dbReference type="EMBL" id="CP033058">
    <property type="protein sequence ID" value="AZZ65217.1"/>
    <property type="molecule type" value="Genomic_DNA"/>
</dbReference>
<dbReference type="AlphaFoldDB" id="A0A3Q9V810"/>
<name>A0A3Q9V810_9BACT</name>